<dbReference type="Proteomes" id="UP000403266">
    <property type="component" value="Unassembled WGS sequence"/>
</dbReference>
<dbReference type="OrthoDB" id="7358072at2"/>
<comment type="caution">
    <text evidence="1">The sequence shown here is derived from an EMBL/GenBank/DDBJ whole genome shotgun (WGS) entry which is preliminary data.</text>
</comment>
<dbReference type="AlphaFoldDB" id="A0A5N7N787"/>
<evidence type="ECO:0000313" key="2">
    <source>
        <dbReference type="Proteomes" id="UP000403266"/>
    </source>
</evidence>
<sequence>MWFSVGYKAEPMKRINQLFKKGYIKDKKFKGGELIEIEPEMPTGSFNYFIERNSVYSTAKGKVC</sequence>
<protein>
    <submittedName>
        <fullName evidence="1">Uncharacterized protein</fullName>
    </submittedName>
</protein>
<dbReference type="EMBL" id="VOSK01000494">
    <property type="protein sequence ID" value="MPR30946.1"/>
    <property type="molecule type" value="Genomic_DNA"/>
</dbReference>
<proteinExistence type="predicted"/>
<dbReference type="RefSeq" id="WP_152717996.1">
    <property type="nucleotide sequence ID" value="NZ_VOSJ01000531.1"/>
</dbReference>
<gene>
    <name evidence="1" type="ORF">FS320_40005</name>
</gene>
<keyword evidence="2" id="KW-1185">Reference proteome</keyword>
<accession>A0A5N7N787</accession>
<organism evidence="1 2">
    <name type="scientific">Microvirga tunisiensis</name>
    <dbReference type="NCBI Taxonomy" id="2108360"/>
    <lineage>
        <taxon>Bacteria</taxon>
        <taxon>Pseudomonadati</taxon>
        <taxon>Pseudomonadota</taxon>
        <taxon>Alphaproteobacteria</taxon>
        <taxon>Hyphomicrobiales</taxon>
        <taxon>Methylobacteriaceae</taxon>
        <taxon>Microvirga</taxon>
    </lineage>
</organism>
<reference evidence="1 2" key="1">
    <citation type="journal article" date="2019" name="Syst. Appl. Microbiol.">
        <title>Microvirga tunisiensis sp. nov., a root nodule symbiotic bacterium isolated from Lupinus micranthus and L. luteus grown in Northern Tunisia.</title>
        <authorList>
            <person name="Msaddak A."/>
            <person name="Rejili M."/>
            <person name="Duran D."/>
            <person name="Mars M."/>
            <person name="Palacios J.M."/>
            <person name="Ruiz-Argueso T."/>
            <person name="Rey L."/>
            <person name="Imperial J."/>
        </authorList>
    </citation>
    <scope>NUCLEOTIDE SEQUENCE [LARGE SCALE GENOMIC DNA]</scope>
    <source>
        <strain evidence="1 2">Lmie10</strain>
    </source>
</reference>
<name>A0A5N7N787_9HYPH</name>
<evidence type="ECO:0000313" key="1">
    <source>
        <dbReference type="EMBL" id="MPR30946.1"/>
    </source>
</evidence>